<accession>A0ABV0X0L5</accession>
<gene>
    <name evidence="1" type="ORF">XENORESO_009561</name>
</gene>
<dbReference type="EMBL" id="JAHRIM010080369">
    <property type="protein sequence ID" value="MEQ2274748.1"/>
    <property type="molecule type" value="Genomic_DNA"/>
</dbReference>
<organism evidence="1 2">
    <name type="scientific">Xenotaenia resolanae</name>
    <dbReference type="NCBI Taxonomy" id="208358"/>
    <lineage>
        <taxon>Eukaryota</taxon>
        <taxon>Metazoa</taxon>
        <taxon>Chordata</taxon>
        <taxon>Craniata</taxon>
        <taxon>Vertebrata</taxon>
        <taxon>Euteleostomi</taxon>
        <taxon>Actinopterygii</taxon>
        <taxon>Neopterygii</taxon>
        <taxon>Teleostei</taxon>
        <taxon>Neoteleostei</taxon>
        <taxon>Acanthomorphata</taxon>
        <taxon>Ovalentaria</taxon>
        <taxon>Atherinomorphae</taxon>
        <taxon>Cyprinodontiformes</taxon>
        <taxon>Goodeidae</taxon>
        <taxon>Xenotaenia</taxon>
    </lineage>
</organism>
<sequence>MKGLDHNKALCFLSHVLIEAGQSLGLLVAGVNMNKGRMSHRQLHLSAGAVIKGTGSGLVLLKATEKMGDVHTGDGLHSAGRHVDLSPEHVTHVICRDQPKCFQLALLSTTDLFAGFQQRFTWTTHINL</sequence>
<comment type="caution">
    <text evidence="1">The sequence shown here is derived from an EMBL/GenBank/DDBJ whole genome shotgun (WGS) entry which is preliminary data.</text>
</comment>
<proteinExistence type="predicted"/>
<evidence type="ECO:0000313" key="2">
    <source>
        <dbReference type="Proteomes" id="UP001444071"/>
    </source>
</evidence>
<reference evidence="1 2" key="1">
    <citation type="submission" date="2021-06" db="EMBL/GenBank/DDBJ databases">
        <authorList>
            <person name="Palmer J.M."/>
        </authorList>
    </citation>
    <scope>NUCLEOTIDE SEQUENCE [LARGE SCALE GENOMIC DNA]</scope>
    <source>
        <strain evidence="1 2">XR_2019</strain>
        <tissue evidence="1">Muscle</tissue>
    </source>
</reference>
<protein>
    <submittedName>
        <fullName evidence="1">Uncharacterized protein</fullName>
    </submittedName>
</protein>
<keyword evidence="2" id="KW-1185">Reference proteome</keyword>
<dbReference type="Proteomes" id="UP001444071">
    <property type="component" value="Unassembled WGS sequence"/>
</dbReference>
<name>A0ABV0X0L5_9TELE</name>
<evidence type="ECO:0000313" key="1">
    <source>
        <dbReference type="EMBL" id="MEQ2274748.1"/>
    </source>
</evidence>